<dbReference type="InterPro" id="IPR003593">
    <property type="entry name" value="AAA+_ATPase"/>
</dbReference>
<dbReference type="CDD" id="cd03228">
    <property type="entry name" value="ABCC_MRP_Like"/>
    <property type="match status" value="1"/>
</dbReference>
<evidence type="ECO:0000256" key="5">
    <source>
        <dbReference type="ARBA" id="ARBA00022989"/>
    </source>
</evidence>
<dbReference type="InterPro" id="IPR027417">
    <property type="entry name" value="P-loop_NTPase"/>
</dbReference>
<dbReference type="PANTHER" id="PTHR24221">
    <property type="entry name" value="ATP-BINDING CASSETTE SUB-FAMILY B"/>
    <property type="match status" value="1"/>
</dbReference>
<dbReference type="SUPFAM" id="SSF90123">
    <property type="entry name" value="ABC transporter transmembrane region"/>
    <property type="match status" value="1"/>
</dbReference>
<protein>
    <submittedName>
        <fullName evidence="10">Putative ABC transporter ATP-binding protein</fullName>
    </submittedName>
</protein>
<dbReference type="Proteomes" id="UP000177010">
    <property type="component" value="Unassembled WGS sequence"/>
</dbReference>
<sequence length="546" mass="60849">MNQAVIQYCRDILHQLHYYRLVAMAVGIACLEFVLAYYLNYFVSAITTQSLTKFIVIGGSLAFIGVLIGIIQRQIKISEGMLQLSIENSITNTVFQSSLSQPADEVLSKPLGAWLSLNNSDAPIISQSLAVSLTDFISGAASFLAAFIFGILISPWLTLIILTLGLVSLLIPKLTGKWILATQQQRQTDQDTMQTTLLQIFDAKVLLHTLHAERFAQNLFSKKYKKFTQSQLENARSQHLIESISVGAGFLFDVTSLVISLTFVAKNQITIGQFMGFNVLNSSFTWIFYTMPGLYNQLLRASVSAKRLLSFGTTSGIAKQSPNHPSEIKALQLSHLSFKYGQETSWILKDVNLDWQLTPKTKIILSGPSGSGKTTFLKLLLGFQQPDKGSLHYLDNSRTPCAPGEVKLSYVPQQVRLFSLTIRENILLGRSITSQQYEKVLKQTDLWDFIESLPKKDETKILSSNAGNLSSGQIQKIGVARALVQDTSFILFDEPTANLDDQSANDFERTIKELPVAAIMITHRAMQDTSEMRHYKIEDGTIELKQ</sequence>
<evidence type="ECO:0000256" key="4">
    <source>
        <dbReference type="ARBA" id="ARBA00022840"/>
    </source>
</evidence>
<feature type="transmembrane region" description="Helical" evidence="7">
    <location>
        <begin position="21"/>
        <end position="39"/>
    </location>
</feature>
<dbReference type="Pfam" id="PF00005">
    <property type="entry name" value="ABC_tran"/>
    <property type="match status" value="1"/>
</dbReference>
<keyword evidence="4 10" id="KW-0067">ATP-binding</keyword>
<feature type="domain" description="ABC transmembrane type-1" evidence="9">
    <location>
        <begin position="21"/>
        <end position="300"/>
    </location>
</feature>
<keyword evidence="5 7" id="KW-1133">Transmembrane helix</keyword>
<dbReference type="Gene3D" id="1.20.1560.10">
    <property type="entry name" value="ABC transporter type 1, transmembrane domain"/>
    <property type="match status" value="1"/>
</dbReference>
<reference evidence="10 11" key="1">
    <citation type="submission" date="2016-09" db="EMBL/GenBank/DDBJ databases">
        <title>Genome Sequence of Lactobacillus sunkii Strain CG01.</title>
        <authorList>
            <person name="Poehlein A."/>
            <person name="Gabris C."/>
            <person name="Bengelsdorf F.R."/>
            <person name="Duerre P."/>
            <person name="Daniel R."/>
        </authorList>
    </citation>
    <scope>NUCLEOTIDE SEQUENCE [LARGE SCALE GENOMIC DNA]</scope>
    <source>
        <strain evidence="10 11">CG_D</strain>
    </source>
</reference>
<keyword evidence="3" id="KW-0547">Nucleotide-binding</keyword>
<evidence type="ECO:0000256" key="6">
    <source>
        <dbReference type="ARBA" id="ARBA00023136"/>
    </source>
</evidence>
<dbReference type="InterPro" id="IPR036640">
    <property type="entry name" value="ABC1_TM_sf"/>
</dbReference>
<dbReference type="STRING" id="481719.LASUN_07460"/>
<dbReference type="PROSITE" id="PS50893">
    <property type="entry name" value="ABC_TRANSPORTER_2"/>
    <property type="match status" value="1"/>
</dbReference>
<feature type="transmembrane region" description="Helical" evidence="7">
    <location>
        <begin position="143"/>
        <end position="171"/>
    </location>
</feature>
<dbReference type="GO" id="GO:0016887">
    <property type="term" value="F:ATP hydrolysis activity"/>
    <property type="evidence" value="ECO:0007669"/>
    <property type="project" value="InterPro"/>
</dbReference>
<dbReference type="RefSeq" id="WP_070367402.1">
    <property type="nucleotide sequence ID" value="NZ_JAZHVW010000018.1"/>
</dbReference>
<evidence type="ECO:0000256" key="7">
    <source>
        <dbReference type="SAM" id="Phobius"/>
    </source>
</evidence>
<dbReference type="GO" id="GO:0005524">
    <property type="term" value="F:ATP binding"/>
    <property type="evidence" value="ECO:0007669"/>
    <property type="project" value="UniProtKB-KW"/>
</dbReference>
<proteinExistence type="predicted"/>
<evidence type="ECO:0000256" key="3">
    <source>
        <dbReference type="ARBA" id="ARBA00022741"/>
    </source>
</evidence>
<dbReference type="PROSITE" id="PS50929">
    <property type="entry name" value="ABC_TM1F"/>
    <property type="match status" value="1"/>
</dbReference>
<comment type="caution">
    <text evidence="10">The sequence shown here is derived from an EMBL/GenBank/DDBJ whole genome shotgun (WGS) entry which is preliminary data.</text>
</comment>
<dbReference type="AlphaFoldDB" id="A0A1E7XGH8"/>
<dbReference type="PROSITE" id="PS00211">
    <property type="entry name" value="ABC_TRANSPORTER_1"/>
    <property type="match status" value="1"/>
</dbReference>
<dbReference type="EMBL" id="MIQE01000009">
    <property type="protein sequence ID" value="OFA12194.1"/>
    <property type="molecule type" value="Genomic_DNA"/>
</dbReference>
<dbReference type="GO" id="GO:0140359">
    <property type="term" value="F:ABC-type transporter activity"/>
    <property type="evidence" value="ECO:0007669"/>
    <property type="project" value="InterPro"/>
</dbReference>
<dbReference type="InterPro" id="IPR003439">
    <property type="entry name" value="ABC_transporter-like_ATP-bd"/>
</dbReference>
<accession>A0A1E7XGH8</accession>
<dbReference type="Gene3D" id="3.40.50.300">
    <property type="entry name" value="P-loop containing nucleotide triphosphate hydrolases"/>
    <property type="match status" value="1"/>
</dbReference>
<evidence type="ECO:0000259" key="9">
    <source>
        <dbReference type="PROSITE" id="PS50929"/>
    </source>
</evidence>
<evidence type="ECO:0000256" key="2">
    <source>
        <dbReference type="ARBA" id="ARBA00022692"/>
    </source>
</evidence>
<name>A0A1E7XGH8_9LACO</name>
<dbReference type="GO" id="GO:0034040">
    <property type="term" value="F:ATPase-coupled lipid transmembrane transporter activity"/>
    <property type="evidence" value="ECO:0007669"/>
    <property type="project" value="TreeGrafter"/>
</dbReference>
<feature type="transmembrane region" description="Helical" evidence="7">
    <location>
        <begin position="51"/>
        <end position="71"/>
    </location>
</feature>
<evidence type="ECO:0000313" key="11">
    <source>
        <dbReference type="Proteomes" id="UP000177010"/>
    </source>
</evidence>
<comment type="subcellular location">
    <subcellularLocation>
        <location evidence="1">Cell membrane</location>
        <topology evidence="1">Multi-pass membrane protein</topology>
    </subcellularLocation>
</comment>
<dbReference type="InterPro" id="IPR011527">
    <property type="entry name" value="ABC1_TM_dom"/>
</dbReference>
<organism evidence="10 11">
    <name type="scientific">Lentilactobacillus sunkii</name>
    <dbReference type="NCBI Taxonomy" id="481719"/>
    <lineage>
        <taxon>Bacteria</taxon>
        <taxon>Bacillati</taxon>
        <taxon>Bacillota</taxon>
        <taxon>Bacilli</taxon>
        <taxon>Lactobacillales</taxon>
        <taxon>Lactobacillaceae</taxon>
        <taxon>Lentilactobacillus</taxon>
    </lineage>
</organism>
<evidence type="ECO:0000259" key="8">
    <source>
        <dbReference type="PROSITE" id="PS50893"/>
    </source>
</evidence>
<gene>
    <name evidence="10" type="ORF">LASUN_07460</name>
</gene>
<dbReference type="InterPro" id="IPR017871">
    <property type="entry name" value="ABC_transporter-like_CS"/>
</dbReference>
<dbReference type="SUPFAM" id="SSF52540">
    <property type="entry name" value="P-loop containing nucleoside triphosphate hydrolases"/>
    <property type="match status" value="1"/>
</dbReference>
<dbReference type="GO" id="GO:0005886">
    <property type="term" value="C:plasma membrane"/>
    <property type="evidence" value="ECO:0007669"/>
    <property type="project" value="UniProtKB-SubCell"/>
</dbReference>
<feature type="domain" description="ABC transporter" evidence="8">
    <location>
        <begin position="331"/>
        <end position="545"/>
    </location>
</feature>
<evidence type="ECO:0000256" key="1">
    <source>
        <dbReference type="ARBA" id="ARBA00004651"/>
    </source>
</evidence>
<dbReference type="SMART" id="SM00382">
    <property type="entry name" value="AAA"/>
    <property type="match status" value="1"/>
</dbReference>
<evidence type="ECO:0000313" key="10">
    <source>
        <dbReference type="EMBL" id="OFA12194.1"/>
    </source>
</evidence>
<dbReference type="Pfam" id="PF00664">
    <property type="entry name" value="ABC_membrane"/>
    <property type="match status" value="1"/>
</dbReference>
<dbReference type="PANTHER" id="PTHR24221:SF654">
    <property type="entry name" value="ATP-BINDING CASSETTE SUB-FAMILY B MEMBER 6"/>
    <property type="match status" value="1"/>
</dbReference>
<dbReference type="InterPro" id="IPR039421">
    <property type="entry name" value="Type_1_exporter"/>
</dbReference>
<keyword evidence="6 7" id="KW-0472">Membrane</keyword>
<keyword evidence="2 7" id="KW-0812">Transmembrane</keyword>